<name>A0A9P8WH41_9HYPO</name>
<evidence type="ECO:0000313" key="3">
    <source>
        <dbReference type="EMBL" id="KAH6899805.1"/>
    </source>
</evidence>
<dbReference type="Proteomes" id="UP000777438">
    <property type="component" value="Unassembled WGS sequence"/>
</dbReference>
<comment type="caution">
    <text evidence="3">The sequence shown here is derived from an EMBL/GenBank/DDBJ whole genome shotgun (WGS) entry which is preliminary data.</text>
</comment>
<evidence type="ECO:0008006" key="5">
    <source>
        <dbReference type="Google" id="ProtNLM"/>
    </source>
</evidence>
<feature type="compositionally biased region" description="Polar residues" evidence="1">
    <location>
        <begin position="670"/>
        <end position="684"/>
    </location>
</feature>
<reference evidence="3 4" key="1">
    <citation type="journal article" date="2021" name="Nat. Commun.">
        <title>Genetic determinants of endophytism in the Arabidopsis root mycobiome.</title>
        <authorList>
            <person name="Mesny F."/>
            <person name="Miyauchi S."/>
            <person name="Thiergart T."/>
            <person name="Pickel B."/>
            <person name="Atanasova L."/>
            <person name="Karlsson M."/>
            <person name="Huettel B."/>
            <person name="Barry K.W."/>
            <person name="Haridas S."/>
            <person name="Chen C."/>
            <person name="Bauer D."/>
            <person name="Andreopoulos W."/>
            <person name="Pangilinan J."/>
            <person name="LaButti K."/>
            <person name="Riley R."/>
            <person name="Lipzen A."/>
            <person name="Clum A."/>
            <person name="Drula E."/>
            <person name="Henrissat B."/>
            <person name="Kohler A."/>
            <person name="Grigoriev I.V."/>
            <person name="Martin F.M."/>
            <person name="Hacquard S."/>
        </authorList>
    </citation>
    <scope>NUCLEOTIDE SEQUENCE [LARGE SCALE GENOMIC DNA]</scope>
    <source>
        <strain evidence="3 4">MPI-CAGE-CH-0241</strain>
    </source>
</reference>
<feature type="compositionally biased region" description="Polar residues" evidence="1">
    <location>
        <begin position="903"/>
        <end position="916"/>
    </location>
</feature>
<evidence type="ECO:0000256" key="1">
    <source>
        <dbReference type="SAM" id="MobiDB-lite"/>
    </source>
</evidence>
<keyword evidence="4" id="KW-1185">Reference proteome</keyword>
<evidence type="ECO:0000256" key="2">
    <source>
        <dbReference type="SAM" id="SignalP"/>
    </source>
</evidence>
<gene>
    <name evidence="3" type="ORF">B0T10DRAFT_468823</name>
</gene>
<feature type="region of interest" description="Disordered" evidence="1">
    <location>
        <begin position="936"/>
        <end position="1099"/>
    </location>
</feature>
<feature type="compositionally biased region" description="Polar residues" evidence="1">
    <location>
        <begin position="828"/>
        <end position="837"/>
    </location>
</feature>
<feature type="region of interest" description="Disordered" evidence="1">
    <location>
        <begin position="658"/>
        <end position="684"/>
    </location>
</feature>
<dbReference type="OrthoDB" id="5086500at2759"/>
<feature type="compositionally biased region" description="Polar residues" evidence="1">
    <location>
        <begin position="969"/>
        <end position="1007"/>
    </location>
</feature>
<feature type="region of interest" description="Disordered" evidence="1">
    <location>
        <begin position="822"/>
        <end position="921"/>
    </location>
</feature>
<feature type="region of interest" description="Disordered" evidence="1">
    <location>
        <begin position="1145"/>
        <end position="1188"/>
    </location>
</feature>
<keyword evidence="2" id="KW-0732">Signal</keyword>
<dbReference type="SUPFAM" id="SSF52540">
    <property type="entry name" value="P-loop containing nucleoside triphosphate hydrolases"/>
    <property type="match status" value="1"/>
</dbReference>
<sequence>MIHASSPCCCRHHLLTIFRIIIVDANSASPQLPGVTYYGIEKTHSGMCKFDSPNAPGYRNISTDIRQWVIDAPTVIQVRWEVEEEERKARAMIEVTERMTPYTTPHISQIISQGDGNADQAPLTAMKDLTGSSPVILPVQEPFTARAPMTQMMDEPLFIHPERFRPNSYFRGRQQELEDLHQMLMDKRRREQGTSAVLIWAVPGGGKSCLAREYAFRHRYDYPGGIFWIRGKVKEDLEDGFLKMAKSPTIRADIRVEDESDLQEPGTAIPLVRKWLNRNENWLLILDGILRDTPRLSKYIPDGKNTSLIFTSTDSSIAGNHKFDAPRKIELGPLDEDDAQIMLLEEMDKKKPWTQDDLSRALEAVRLMGCLPLAIHAAAKQLRATREPLSKYIRSYRNRPRAGGLGAYKGVREKLQERGETAALNLMYLLSFFTARVPVELLALGLKALDKRTPVLTRDSMGKGSLNKTFTVLIAFALIERDEIEDIPSRSNTSPDLSRQSTRSTELLDVLKIHCVVQTFFRETLEKENQVGFWLERAAAVFCRSFDEGNERHRRNPEVGLPDDYRRYAAQCRKILEHISRVDKPTAELRAAEAALQSRLGDIQGCCSTLSSAMTTDCLEEDGKGPHVSIFERTNSLSMPSPASAIDDKGDGSLGVVGTGSLEPLGLGDRQTSSSTLPTNVPYPQQETIPGPPEVFDYEHLVDGGASSSHDGEGDEGVVLETHRTVRRQNKMRYHDRAGAWRETKMKVTEPRVSISKAVALGQFSSIVSTLSQPADSRSGTPVPVFTDAGQHLFHIQSASQHVSADGNLDEEVECQKVGVAHERSTLDENSGNTISHVKTGRPRGYSSPSMATRPIHQLRTKGHLPTRDALDENPFVEGSSFGGVSIPSPRHGDSAWRPPSQDGLSSFSQSHSDSCLETDIGQWAPPGLPIVVSSTSTLSPVVPPHRPPRSHRGAPGSGIAGQGISSSLPNSHGTTLRPTHWHLSSLQPDGYSSQPLSRHPSSTSHAESLPTLEHQHLSRPTSRNATSRNVPIQTRRAPSLARTEPSPRITTGFEDAPTSYQVWQQRHHAGPWSSERASPRWDAHNHQHSHAASSSSAVSDAVEMVRSGSGGIQFNGRIVEFGQSPLGESVYPLEIPETEELLWEQHDEASATMSRDGSRSRSRGRGRSPLGLGIVEERQAAERRALP</sequence>
<dbReference type="PANTHER" id="PTHR48187">
    <property type="entry name" value="LD21810P"/>
    <property type="match status" value="1"/>
</dbReference>
<dbReference type="InterPro" id="IPR027417">
    <property type="entry name" value="P-loop_NTPase"/>
</dbReference>
<protein>
    <recommendedName>
        <fullName evidence="5">NB-ARC domain-containing protein</fullName>
    </recommendedName>
</protein>
<feature type="chain" id="PRO_5040217752" description="NB-ARC domain-containing protein" evidence="2">
    <location>
        <begin position="28"/>
        <end position="1188"/>
    </location>
</feature>
<evidence type="ECO:0000313" key="4">
    <source>
        <dbReference type="Proteomes" id="UP000777438"/>
    </source>
</evidence>
<dbReference type="PANTHER" id="PTHR48187:SF2">
    <property type="entry name" value="LD21810P"/>
    <property type="match status" value="1"/>
</dbReference>
<accession>A0A9P8WH41</accession>
<proteinExistence type="predicted"/>
<organism evidence="3 4">
    <name type="scientific">Thelonectria olida</name>
    <dbReference type="NCBI Taxonomy" id="1576542"/>
    <lineage>
        <taxon>Eukaryota</taxon>
        <taxon>Fungi</taxon>
        <taxon>Dikarya</taxon>
        <taxon>Ascomycota</taxon>
        <taxon>Pezizomycotina</taxon>
        <taxon>Sordariomycetes</taxon>
        <taxon>Hypocreomycetidae</taxon>
        <taxon>Hypocreales</taxon>
        <taxon>Nectriaceae</taxon>
        <taxon>Thelonectria</taxon>
    </lineage>
</organism>
<feature type="compositionally biased region" description="Polar residues" evidence="1">
    <location>
        <begin position="1019"/>
        <end position="1033"/>
    </location>
</feature>
<dbReference type="Gene3D" id="3.40.50.300">
    <property type="entry name" value="P-loop containing nucleotide triphosphate hydrolases"/>
    <property type="match status" value="1"/>
</dbReference>
<dbReference type="EMBL" id="JAGPYM010000001">
    <property type="protein sequence ID" value="KAH6899805.1"/>
    <property type="molecule type" value="Genomic_DNA"/>
</dbReference>
<feature type="signal peptide" evidence="2">
    <location>
        <begin position="1"/>
        <end position="27"/>
    </location>
</feature>
<dbReference type="AlphaFoldDB" id="A0A9P8WH41"/>
<feature type="compositionally biased region" description="Basic and acidic residues" evidence="1">
    <location>
        <begin position="1176"/>
        <end position="1188"/>
    </location>
</feature>